<reference evidence="2 3" key="1">
    <citation type="submission" date="2018-06" db="EMBL/GenBank/DDBJ databases">
        <title>Genomic Encyclopedia of Type Strains, Phase IV (KMG-V): Genome sequencing to study the core and pangenomes of soil and plant-associated prokaryotes.</title>
        <authorList>
            <person name="Whitman W."/>
        </authorList>
    </citation>
    <scope>NUCLEOTIDE SEQUENCE [LARGE SCALE GENOMIC DNA]</scope>
    <source>
        <strain evidence="2 3">SRCL-318</strain>
    </source>
</reference>
<evidence type="ECO:0000313" key="3">
    <source>
        <dbReference type="Proteomes" id="UP000247772"/>
    </source>
</evidence>
<dbReference type="EMBL" id="QJSQ01000001">
    <property type="protein sequence ID" value="PYE27676.1"/>
    <property type="molecule type" value="Genomic_DNA"/>
</dbReference>
<protein>
    <submittedName>
        <fullName evidence="2">Adenylate cyclase</fullName>
    </submittedName>
</protein>
<gene>
    <name evidence="2" type="ORF">C7410_1017</name>
</gene>
<dbReference type="AlphaFoldDB" id="A0A2V4V4R6"/>
<comment type="caution">
    <text evidence="2">The sequence shown here is derived from an EMBL/GenBank/DDBJ whole genome shotgun (WGS) entry which is preliminary data.</text>
</comment>
<keyword evidence="1" id="KW-0472">Membrane</keyword>
<dbReference type="SUPFAM" id="SSF81343">
    <property type="entry name" value="Fumarate reductase respiratory complex transmembrane subunits"/>
    <property type="match status" value="1"/>
</dbReference>
<feature type="transmembrane region" description="Helical" evidence="1">
    <location>
        <begin position="246"/>
        <end position="266"/>
    </location>
</feature>
<feature type="transmembrane region" description="Helical" evidence="1">
    <location>
        <begin position="114"/>
        <end position="138"/>
    </location>
</feature>
<organism evidence="2 3">
    <name type="scientific">Paraburkholderia silvatlantica</name>
    <dbReference type="NCBI Taxonomy" id="321895"/>
    <lineage>
        <taxon>Bacteria</taxon>
        <taxon>Pseudomonadati</taxon>
        <taxon>Pseudomonadota</taxon>
        <taxon>Betaproteobacteria</taxon>
        <taxon>Burkholderiales</taxon>
        <taxon>Burkholderiaceae</taxon>
        <taxon>Paraburkholderia</taxon>
    </lineage>
</organism>
<feature type="transmembrane region" description="Helical" evidence="1">
    <location>
        <begin position="193"/>
        <end position="214"/>
    </location>
</feature>
<accession>A0A2V4V4R6</accession>
<dbReference type="GO" id="GO:0016020">
    <property type="term" value="C:membrane"/>
    <property type="evidence" value="ECO:0007669"/>
    <property type="project" value="InterPro"/>
</dbReference>
<keyword evidence="1" id="KW-0812">Transmembrane</keyword>
<dbReference type="InterPro" id="IPR034804">
    <property type="entry name" value="SQR/QFR_C/D"/>
</dbReference>
<dbReference type="Proteomes" id="UP000247772">
    <property type="component" value="Unassembled WGS sequence"/>
</dbReference>
<feature type="transmembrane region" description="Helical" evidence="1">
    <location>
        <begin position="83"/>
        <end position="102"/>
    </location>
</feature>
<keyword evidence="1" id="KW-1133">Transmembrane helix</keyword>
<proteinExistence type="predicted"/>
<evidence type="ECO:0000256" key="1">
    <source>
        <dbReference type="SAM" id="Phobius"/>
    </source>
</evidence>
<evidence type="ECO:0000313" key="2">
    <source>
        <dbReference type="EMBL" id="PYE27676.1"/>
    </source>
</evidence>
<name>A0A2V4V4R6_9BURK</name>
<sequence>MAGVAHEMAETNMDIVGMTRRRSREAKISIQFLMRRLQLTSGLVMLTYLFLHLVNHALGIGSLELAGRGLVLALRLWRSTPGTIALYGAASVHFALALHTIYGRRHWALPPAEWIRLWAGLSLPLLLIRHAVTIRLASSLYGFEPNYERVIVVLLASGTQGLQLALLAPGWIHGCLGLWFRLRHHAWARRMRLALLTVFVLLPLLSAAGFIHMMRAVEGESHLLPPVDAALAVHQAALNGARRDLVTLYLVLVAGTLFLGQLRNALERRRLRRESVDARLPARSASCGQDVHE</sequence>
<feature type="transmembrane region" description="Helical" evidence="1">
    <location>
        <begin position="150"/>
        <end position="172"/>
    </location>
</feature>
<feature type="transmembrane region" description="Helical" evidence="1">
    <location>
        <begin position="43"/>
        <end position="63"/>
    </location>
</feature>